<evidence type="ECO:0000256" key="1">
    <source>
        <dbReference type="ARBA" id="ARBA00001933"/>
    </source>
</evidence>
<dbReference type="InterPro" id="IPR015422">
    <property type="entry name" value="PyrdxlP-dep_Trfase_small"/>
</dbReference>
<keyword evidence="3" id="KW-0032">Aminotransferase</keyword>
<dbReference type="InterPro" id="IPR004839">
    <property type="entry name" value="Aminotransferase_I/II_large"/>
</dbReference>
<keyword evidence="11" id="KW-1185">Reference proteome</keyword>
<keyword evidence="5" id="KW-0663">Pyridoxal phosphate</keyword>
<sequence length="497" mass="55389">MQRIRSVKGQSRKARPGAESKVLRVDTMNQAVVRMQYAVRGLVPTTAEAIQEELRKGAHGRSYDEVLFCNIGNPQSVGQKPLSYYREVLALADCPWLLEKEETLKLFSKDAIDRARLLTSYMAGGTGAYSHSQGILQIRQAVAEFIQARDGYPSDPNDIFLTNGASSAIQMVLTALIASRKDAILIPIPQYPIYSALISLLRGQQIGYQLDEEAQWGLDMDEMKKQLDDARQKGLNPRGLVVINPGNPVGNVLSYDDLKSLVQFCKREGLMLLADEVYQENVYGSRPFISVKKVVRDLGPDYDDFELVSFHSTSKGITGECGRRGGYMEMCGVDPDVMAHVLKLASSQLCSNLNGQIMVDLCLHPPKPGEHSFASWKEERDKIFDGLKRKSKMVYDSLNAIEGVSCQPLEGAMYAFPKIELPRKAIEAAEEKGYTPDTFYALSLLDYTGICAVPGSGFGQKDGTYHIRLTFLPDEDKLEKAMSTFAEHHKHFMQQYS</sequence>
<dbReference type="STRING" id="905079.L1JZE3"/>
<organism evidence="9">
    <name type="scientific">Guillardia theta (strain CCMP2712)</name>
    <name type="common">Cryptophyte</name>
    <dbReference type="NCBI Taxonomy" id="905079"/>
    <lineage>
        <taxon>Eukaryota</taxon>
        <taxon>Cryptophyceae</taxon>
        <taxon>Pyrenomonadales</taxon>
        <taxon>Geminigeraceae</taxon>
        <taxon>Guillardia</taxon>
    </lineage>
</organism>
<dbReference type="Proteomes" id="UP000011087">
    <property type="component" value="Unassembled WGS sequence"/>
</dbReference>
<dbReference type="OrthoDB" id="1732682at2759"/>
<reference evidence="10" key="3">
    <citation type="submission" date="2015-06" db="UniProtKB">
        <authorList>
            <consortium name="EnsemblProtists"/>
        </authorList>
    </citation>
    <scope>IDENTIFICATION</scope>
</reference>
<comment type="cofactor">
    <cofactor evidence="1">
        <name>pyridoxal 5'-phosphate</name>
        <dbReference type="ChEBI" id="CHEBI:597326"/>
    </cofactor>
</comment>
<dbReference type="PaxDb" id="55529-EKX53956"/>
<evidence type="ECO:0000256" key="3">
    <source>
        <dbReference type="ARBA" id="ARBA00022576"/>
    </source>
</evidence>
<dbReference type="HOGENOM" id="CLU_014254_3_0_1"/>
<evidence type="ECO:0000256" key="6">
    <source>
        <dbReference type="ARBA" id="ARBA00025785"/>
    </source>
</evidence>
<evidence type="ECO:0000313" key="10">
    <source>
        <dbReference type="EnsemblProtists" id="EKX53956"/>
    </source>
</evidence>
<feature type="region of interest" description="Disordered" evidence="7">
    <location>
        <begin position="1"/>
        <end position="20"/>
    </location>
</feature>
<evidence type="ECO:0000259" key="8">
    <source>
        <dbReference type="Pfam" id="PF00155"/>
    </source>
</evidence>
<evidence type="ECO:0000313" key="9">
    <source>
        <dbReference type="EMBL" id="EKX53956.1"/>
    </source>
</evidence>
<dbReference type="PANTHER" id="PTHR11751:SF29">
    <property type="entry name" value="ALANINE TRANSAMINASE"/>
    <property type="match status" value="1"/>
</dbReference>
<dbReference type="InterPro" id="IPR015424">
    <property type="entry name" value="PyrdxlP-dep_Trfase"/>
</dbReference>
<dbReference type="GeneID" id="17310925"/>
<reference evidence="11" key="2">
    <citation type="submission" date="2012-11" db="EMBL/GenBank/DDBJ databases">
        <authorList>
            <person name="Kuo A."/>
            <person name="Curtis B.A."/>
            <person name="Tanifuji G."/>
            <person name="Burki F."/>
            <person name="Gruber A."/>
            <person name="Irimia M."/>
            <person name="Maruyama S."/>
            <person name="Arias M.C."/>
            <person name="Ball S.G."/>
            <person name="Gile G.H."/>
            <person name="Hirakawa Y."/>
            <person name="Hopkins J.F."/>
            <person name="Rensing S.A."/>
            <person name="Schmutz J."/>
            <person name="Symeonidi A."/>
            <person name="Elias M."/>
            <person name="Eveleigh R.J."/>
            <person name="Herman E.K."/>
            <person name="Klute M.J."/>
            <person name="Nakayama T."/>
            <person name="Obornik M."/>
            <person name="Reyes-Prieto A."/>
            <person name="Armbrust E.V."/>
            <person name="Aves S.J."/>
            <person name="Beiko R.G."/>
            <person name="Coutinho P."/>
            <person name="Dacks J.B."/>
            <person name="Durnford D.G."/>
            <person name="Fast N.M."/>
            <person name="Green B.R."/>
            <person name="Grisdale C."/>
            <person name="Hempe F."/>
            <person name="Henrissat B."/>
            <person name="Hoppner M.P."/>
            <person name="Ishida K.-I."/>
            <person name="Kim E."/>
            <person name="Koreny L."/>
            <person name="Kroth P.G."/>
            <person name="Liu Y."/>
            <person name="Malik S.-B."/>
            <person name="Maier U.G."/>
            <person name="McRose D."/>
            <person name="Mock T."/>
            <person name="Neilson J.A."/>
            <person name="Onodera N.T."/>
            <person name="Poole A.M."/>
            <person name="Pritham E.J."/>
            <person name="Richards T.A."/>
            <person name="Rocap G."/>
            <person name="Roy S.W."/>
            <person name="Sarai C."/>
            <person name="Schaack S."/>
            <person name="Shirato S."/>
            <person name="Slamovits C.H."/>
            <person name="Spencer D.F."/>
            <person name="Suzuki S."/>
            <person name="Worden A.Z."/>
            <person name="Zauner S."/>
            <person name="Barry K."/>
            <person name="Bell C."/>
            <person name="Bharti A.K."/>
            <person name="Crow J.A."/>
            <person name="Grimwood J."/>
            <person name="Kramer R."/>
            <person name="Lindquist E."/>
            <person name="Lucas S."/>
            <person name="Salamov A."/>
            <person name="McFadden G.I."/>
            <person name="Lane C.E."/>
            <person name="Keeling P.J."/>
            <person name="Gray M.W."/>
            <person name="Grigoriev I.V."/>
            <person name="Archibald J.M."/>
        </authorList>
    </citation>
    <scope>NUCLEOTIDE SEQUENCE</scope>
    <source>
        <strain evidence="11">CCMP2712</strain>
    </source>
</reference>
<protein>
    <recommendedName>
        <fullName evidence="8">Aminotransferase class I/classII large domain-containing protein</fullName>
    </recommendedName>
</protein>
<name>L1JZE3_GUITC</name>
<dbReference type="PRINTS" id="PR00753">
    <property type="entry name" value="ACCSYNTHASE"/>
</dbReference>
<dbReference type="GO" id="GO:0030170">
    <property type="term" value="F:pyridoxal phosphate binding"/>
    <property type="evidence" value="ECO:0007669"/>
    <property type="project" value="InterPro"/>
</dbReference>
<accession>L1JZE3</accession>
<dbReference type="PANTHER" id="PTHR11751">
    <property type="entry name" value="ALANINE AMINOTRANSFERASE"/>
    <property type="match status" value="1"/>
</dbReference>
<evidence type="ECO:0000256" key="4">
    <source>
        <dbReference type="ARBA" id="ARBA00022679"/>
    </source>
</evidence>
<dbReference type="FunFam" id="3.90.1150.10:FF:000010">
    <property type="entry name" value="Alanine aminotransferase 2"/>
    <property type="match status" value="1"/>
</dbReference>
<evidence type="ECO:0000256" key="2">
    <source>
        <dbReference type="ARBA" id="ARBA00011738"/>
    </source>
</evidence>
<dbReference type="FunFam" id="3.40.640.10:FF:000012">
    <property type="entry name" value="alanine aminotransferase 2"/>
    <property type="match status" value="1"/>
</dbReference>
<dbReference type="SUPFAM" id="SSF53383">
    <property type="entry name" value="PLP-dependent transferases"/>
    <property type="match status" value="1"/>
</dbReference>
<dbReference type="RefSeq" id="XP_005840936.1">
    <property type="nucleotide sequence ID" value="XM_005840879.1"/>
</dbReference>
<dbReference type="GO" id="GO:0042853">
    <property type="term" value="P:L-alanine catabolic process"/>
    <property type="evidence" value="ECO:0007669"/>
    <property type="project" value="UniProtKB-UniPathway"/>
</dbReference>
<dbReference type="AlphaFoldDB" id="L1JZE3"/>
<reference evidence="9 11" key="1">
    <citation type="journal article" date="2012" name="Nature">
        <title>Algal genomes reveal evolutionary mosaicism and the fate of nucleomorphs.</title>
        <authorList>
            <consortium name="DOE Joint Genome Institute"/>
            <person name="Curtis B.A."/>
            <person name="Tanifuji G."/>
            <person name="Burki F."/>
            <person name="Gruber A."/>
            <person name="Irimia M."/>
            <person name="Maruyama S."/>
            <person name="Arias M.C."/>
            <person name="Ball S.G."/>
            <person name="Gile G.H."/>
            <person name="Hirakawa Y."/>
            <person name="Hopkins J.F."/>
            <person name="Kuo A."/>
            <person name="Rensing S.A."/>
            <person name="Schmutz J."/>
            <person name="Symeonidi A."/>
            <person name="Elias M."/>
            <person name="Eveleigh R.J."/>
            <person name="Herman E.K."/>
            <person name="Klute M.J."/>
            <person name="Nakayama T."/>
            <person name="Obornik M."/>
            <person name="Reyes-Prieto A."/>
            <person name="Armbrust E.V."/>
            <person name="Aves S.J."/>
            <person name="Beiko R.G."/>
            <person name="Coutinho P."/>
            <person name="Dacks J.B."/>
            <person name="Durnford D.G."/>
            <person name="Fast N.M."/>
            <person name="Green B.R."/>
            <person name="Grisdale C.J."/>
            <person name="Hempel F."/>
            <person name="Henrissat B."/>
            <person name="Hoppner M.P."/>
            <person name="Ishida K."/>
            <person name="Kim E."/>
            <person name="Koreny L."/>
            <person name="Kroth P.G."/>
            <person name="Liu Y."/>
            <person name="Malik S.B."/>
            <person name="Maier U.G."/>
            <person name="McRose D."/>
            <person name="Mock T."/>
            <person name="Neilson J.A."/>
            <person name="Onodera N.T."/>
            <person name="Poole A.M."/>
            <person name="Pritham E.J."/>
            <person name="Richards T.A."/>
            <person name="Rocap G."/>
            <person name="Roy S.W."/>
            <person name="Sarai C."/>
            <person name="Schaack S."/>
            <person name="Shirato S."/>
            <person name="Slamovits C.H."/>
            <person name="Spencer D.F."/>
            <person name="Suzuki S."/>
            <person name="Worden A.Z."/>
            <person name="Zauner S."/>
            <person name="Barry K."/>
            <person name="Bell C."/>
            <person name="Bharti A.K."/>
            <person name="Crow J.A."/>
            <person name="Grimwood J."/>
            <person name="Kramer R."/>
            <person name="Lindquist E."/>
            <person name="Lucas S."/>
            <person name="Salamov A."/>
            <person name="McFadden G.I."/>
            <person name="Lane C.E."/>
            <person name="Keeling P.J."/>
            <person name="Gray M.W."/>
            <person name="Grigoriev I.V."/>
            <person name="Archibald J.M."/>
        </authorList>
    </citation>
    <scope>NUCLEOTIDE SEQUENCE</scope>
    <source>
        <strain evidence="9 11">CCMP2712</strain>
    </source>
</reference>
<dbReference type="Gene3D" id="1.10.287.1970">
    <property type="match status" value="1"/>
</dbReference>
<keyword evidence="4" id="KW-0808">Transferase</keyword>
<dbReference type="Gene3D" id="3.40.640.10">
    <property type="entry name" value="Type I PLP-dependent aspartate aminotransferase-like (Major domain)"/>
    <property type="match status" value="1"/>
</dbReference>
<dbReference type="Gene3D" id="3.90.1150.10">
    <property type="entry name" value="Aspartate Aminotransferase, domain 1"/>
    <property type="match status" value="1"/>
</dbReference>
<proteinExistence type="inferred from homology"/>
<feature type="domain" description="Aminotransferase class I/classII large" evidence="8">
    <location>
        <begin position="120"/>
        <end position="483"/>
    </location>
</feature>
<gene>
    <name evidence="9" type="ORF">GUITHDRAFT_159157</name>
</gene>
<dbReference type="EnsemblProtists" id="EKX53956">
    <property type="protein sequence ID" value="EKX53956"/>
    <property type="gene ID" value="GUITHDRAFT_159157"/>
</dbReference>
<dbReference type="GO" id="GO:0004021">
    <property type="term" value="F:L-alanine:2-oxoglutarate aminotransferase activity"/>
    <property type="evidence" value="ECO:0007669"/>
    <property type="project" value="TreeGrafter"/>
</dbReference>
<dbReference type="KEGG" id="gtt:GUITHDRAFT_159157"/>
<evidence type="ECO:0000256" key="7">
    <source>
        <dbReference type="SAM" id="MobiDB-lite"/>
    </source>
</evidence>
<dbReference type="FunFam" id="1.10.287.1970:FF:000001">
    <property type="entry name" value="Alanine aminotransferase 2"/>
    <property type="match status" value="1"/>
</dbReference>
<evidence type="ECO:0000313" key="11">
    <source>
        <dbReference type="Proteomes" id="UP000011087"/>
    </source>
</evidence>
<comment type="similarity">
    <text evidence="6">Belongs to the class-I pyridoxal-phosphate-dependent aminotransferase family. Alanine aminotransferase subfamily.</text>
</comment>
<dbReference type="CDD" id="cd00609">
    <property type="entry name" value="AAT_like"/>
    <property type="match status" value="1"/>
</dbReference>
<dbReference type="EMBL" id="JH992968">
    <property type="protein sequence ID" value="EKX53956.1"/>
    <property type="molecule type" value="Genomic_DNA"/>
</dbReference>
<dbReference type="InterPro" id="IPR015421">
    <property type="entry name" value="PyrdxlP-dep_Trfase_major"/>
</dbReference>
<evidence type="ECO:0000256" key="5">
    <source>
        <dbReference type="ARBA" id="ARBA00022898"/>
    </source>
</evidence>
<dbReference type="OMA" id="AYMARTM"/>
<dbReference type="eggNOG" id="KOG0258">
    <property type="taxonomic scope" value="Eukaryota"/>
</dbReference>
<dbReference type="Pfam" id="PF00155">
    <property type="entry name" value="Aminotran_1_2"/>
    <property type="match status" value="1"/>
</dbReference>
<comment type="subunit">
    <text evidence="2">Homodimer.</text>
</comment>
<dbReference type="UniPathway" id="UPA00528">
    <property type="reaction ID" value="UER00586"/>
</dbReference>
<dbReference type="InterPro" id="IPR045088">
    <property type="entry name" value="ALAT1/2-like"/>
</dbReference>